<accession>A0A3S4UXW9</accession>
<dbReference type="InterPro" id="IPR052544">
    <property type="entry name" value="Bacteriocin_Proc_Enz"/>
</dbReference>
<dbReference type="SUPFAM" id="SSF55469">
    <property type="entry name" value="FMN-dependent nitroreductase-like"/>
    <property type="match status" value="1"/>
</dbReference>
<reference evidence="1 2" key="1">
    <citation type="submission" date="2018-12" db="EMBL/GenBank/DDBJ databases">
        <authorList>
            <consortium name="Pathogen Informatics"/>
        </authorList>
    </citation>
    <scope>NUCLEOTIDE SEQUENCE [LARGE SCALE GENOMIC DNA]</scope>
    <source>
        <strain evidence="1 2">NCTC11636</strain>
    </source>
</reference>
<dbReference type="Proteomes" id="UP000266895">
    <property type="component" value="Chromosome"/>
</dbReference>
<dbReference type="Gene3D" id="3.40.50.720">
    <property type="entry name" value="NAD(P)-binding Rossmann-like Domain"/>
    <property type="match status" value="1"/>
</dbReference>
<dbReference type="PANTHER" id="PTHR43745">
    <property type="entry name" value="NITROREDUCTASE MJ1384-RELATED"/>
    <property type="match status" value="1"/>
</dbReference>
<dbReference type="KEGG" id="ahw:NCTC11636_01633"/>
<name>A0A3S4UXW9_9ACTO</name>
<evidence type="ECO:0000313" key="1">
    <source>
        <dbReference type="EMBL" id="VEG28620.1"/>
    </source>
</evidence>
<keyword evidence="2" id="KW-1185">Reference proteome</keyword>
<proteinExistence type="predicted"/>
<gene>
    <name evidence="1" type="ORF">NCTC11636_01633</name>
</gene>
<dbReference type="InterPro" id="IPR000415">
    <property type="entry name" value="Nitroreductase-like"/>
</dbReference>
<protein>
    <submittedName>
        <fullName evidence="1">SagB-type dehydrogenase domain</fullName>
    </submittedName>
</protein>
<dbReference type="OrthoDB" id="7783880at2"/>
<evidence type="ECO:0000313" key="2">
    <source>
        <dbReference type="Proteomes" id="UP000266895"/>
    </source>
</evidence>
<dbReference type="EMBL" id="LR134350">
    <property type="protein sequence ID" value="VEG28620.1"/>
    <property type="molecule type" value="Genomic_DNA"/>
</dbReference>
<dbReference type="Gene3D" id="3.40.109.10">
    <property type="entry name" value="NADH Oxidase"/>
    <property type="match status" value="1"/>
</dbReference>
<organism evidence="1 2">
    <name type="scientific">Actinomyces howellii</name>
    <dbReference type="NCBI Taxonomy" id="52771"/>
    <lineage>
        <taxon>Bacteria</taxon>
        <taxon>Bacillati</taxon>
        <taxon>Actinomycetota</taxon>
        <taxon>Actinomycetes</taxon>
        <taxon>Actinomycetales</taxon>
        <taxon>Actinomycetaceae</taxon>
        <taxon>Actinomyces</taxon>
    </lineage>
</organism>
<dbReference type="AlphaFoldDB" id="A0A3S4UXW9"/>
<dbReference type="PANTHER" id="PTHR43745:SF2">
    <property type="entry name" value="NITROREDUCTASE MJ1384-RELATED"/>
    <property type="match status" value="1"/>
</dbReference>
<sequence length="557" mass="59020">MAGSVLRAGDLRQAARQDLQFRVPRRPVVRLGVRMRPDGESWVLDGAPTSQVMSGRFAREHLAEVLGACDGSRTIAEVGRAAGVDEDAAFQAVSLLWTGGIVEEGDVEPLDPPAPPELACLLSRLGDSTGVNDSWQDAARRLRRARVVVLGDPEVSDLLAQALAPTLEARTAPEPQEGDTLAVVVETRAGAEDLERACDRCWELGLPLLRVRAEHEAVTIGPYVDPGFSPCPRCALAGEEPVGPAPGDSRRELVAGLAGRAVSALVSRAALTHLPTDVRRTVLADLTVTDRPVVSLPGCPRCSVSEGPVAREAPLGARYEQSVAIPPAAFVDAKGHQQHYASSNLRLQHAFRRWPVCPRTPLPPADLEALEVPWETGIPLDEQVPAPGTGRLDAGRLATILALAAGLREPLGGQEDDTSVKTRRWTAAGGNIGSVTAYVLVGEHGPVEPGAYVYVERDHVLAPLGPAPRLPGEVGARLVLTGDIAKVARKYRAFALRVVIQDCGCAAEVVDLVARALEVEARAHPAWDEQELAAVLGADPGRETVCAVIDLGGRDAL</sequence>
<dbReference type="GO" id="GO:0016491">
    <property type="term" value="F:oxidoreductase activity"/>
    <property type="evidence" value="ECO:0007669"/>
    <property type="project" value="InterPro"/>
</dbReference>